<proteinExistence type="predicted"/>
<sequence>MSIPKLIEVAKIGSLELGYISVAENSHLPFAIKRVYWTYFTPDSVIRGHHAHRDLEQLIFATTGRIEFTLEDMYGQVSEYILDAPNKGLYIPRMYWRTIKFSHNAVLMCLTSMEYDEQDYIRSYEEFKKISSYEIQQS</sequence>
<dbReference type="RefSeq" id="WP_073286478.1">
    <property type="nucleotide sequence ID" value="NZ_FRAS01000016.1"/>
</dbReference>
<dbReference type="InterPro" id="IPR014710">
    <property type="entry name" value="RmlC-like_jellyroll"/>
</dbReference>
<dbReference type="OrthoDB" id="9795513at2"/>
<gene>
    <name evidence="2" type="ORF">SAMN02746009_02902</name>
</gene>
<dbReference type="AlphaFoldDB" id="A0A1M7BG27"/>
<name>A0A1M7BG27_9BACT</name>
<dbReference type="Gene3D" id="2.60.120.10">
    <property type="entry name" value="Jelly Rolls"/>
    <property type="match status" value="1"/>
</dbReference>
<evidence type="ECO:0000259" key="1">
    <source>
        <dbReference type="Pfam" id="PF05523"/>
    </source>
</evidence>
<dbReference type="CDD" id="cd20292">
    <property type="entry name" value="cupin_QdtA-like"/>
    <property type="match status" value="1"/>
</dbReference>
<dbReference type="InterPro" id="IPR011051">
    <property type="entry name" value="RmlC_Cupin_sf"/>
</dbReference>
<dbReference type="InterPro" id="IPR008894">
    <property type="entry name" value="QdtA_cupin_dom"/>
</dbReference>
<evidence type="ECO:0000313" key="3">
    <source>
        <dbReference type="Proteomes" id="UP000183947"/>
    </source>
</evidence>
<dbReference type="EMBL" id="FRAS01000016">
    <property type="protein sequence ID" value="SHL53907.1"/>
    <property type="molecule type" value="Genomic_DNA"/>
</dbReference>
<organism evidence="2 3">
    <name type="scientific">Hymenobacter psychrotolerans DSM 18569</name>
    <dbReference type="NCBI Taxonomy" id="1121959"/>
    <lineage>
        <taxon>Bacteria</taxon>
        <taxon>Pseudomonadati</taxon>
        <taxon>Bacteroidota</taxon>
        <taxon>Cytophagia</taxon>
        <taxon>Cytophagales</taxon>
        <taxon>Hymenobacteraceae</taxon>
        <taxon>Hymenobacter</taxon>
    </lineage>
</organism>
<evidence type="ECO:0000313" key="2">
    <source>
        <dbReference type="EMBL" id="SHL53907.1"/>
    </source>
</evidence>
<accession>A0A1M7BG27</accession>
<feature type="domain" description="Sugar 3,4-ketoisomerase QdtA cupin" evidence="1">
    <location>
        <begin position="5"/>
        <end position="130"/>
    </location>
</feature>
<protein>
    <submittedName>
        <fullName evidence="2">WxcM-like, C-terminal</fullName>
    </submittedName>
</protein>
<dbReference type="Proteomes" id="UP000183947">
    <property type="component" value="Unassembled WGS sequence"/>
</dbReference>
<dbReference type="Pfam" id="PF05523">
    <property type="entry name" value="FdtA"/>
    <property type="match status" value="1"/>
</dbReference>
<dbReference type="SUPFAM" id="SSF51182">
    <property type="entry name" value="RmlC-like cupins"/>
    <property type="match status" value="1"/>
</dbReference>
<reference evidence="3" key="1">
    <citation type="submission" date="2016-11" db="EMBL/GenBank/DDBJ databases">
        <authorList>
            <person name="Varghese N."/>
            <person name="Submissions S."/>
        </authorList>
    </citation>
    <scope>NUCLEOTIDE SEQUENCE [LARGE SCALE GENOMIC DNA]</scope>
    <source>
        <strain evidence="3">DSM 18569</strain>
    </source>
</reference>
<keyword evidence="3" id="KW-1185">Reference proteome</keyword>
<dbReference type="STRING" id="1121959.SAMN02746009_02902"/>